<evidence type="ECO:0000313" key="4">
    <source>
        <dbReference type="EMBL" id="KIY68391.1"/>
    </source>
</evidence>
<feature type="transmembrane region" description="Helical" evidence="2">
    <location>
        <begin position="158"/>
        <end position="178"/>
    </location>
</feature>
<dbReference type="Pfam" id="PF20152">
    <property type="entry name" value="DUF6534"/>
    <property type="match status" value="1"/>
</dbReference>
<evidence type="ECO:0000256" key="1">
    <source>
        <dbReference type="SAM" id="MobiDB-lite"/>
    </source>
</evidence>
<organism evidence="4 5">
    <name type="scientific">Cylindrobasidium torrendii FP15055 ss-10</name>
    <dbReference type="NCBI Taxonomy" id="1314674"/>
    <lineage>
        <taxon>Eukaryota</taxon>
        <taxon>Fungi</taxon>
        <taxon>Dikarya</taxon>
        <taxon>Basidiomycota</taxon>
        <taxon>Agaricomycotina</taxon>
        <taxon>Agaricomycetes</taxon>
        <taxon>Agaricomycetidae</taxon>
        <taxon>Agaricales</taxon>
        <taxon>Marasmiineae</taxon>
        <taxon>Physalacriaceae</taxon>
        <taxon>Cylindrobasidium</taxon>
    </lineage>
</organism>
<dbReference type="OrthoDB" id="2535105at2759"/>
<keyword evidence="2" id="KW-1133">Transmembrane helix</keyword>
<evidence type="ECO:0000313" key="5">
    <source>
        <dbReference type="Proteomes" id="UP000054007"/>
    </source>
</evidence>
<reference evidence="4 5" key="1">
    <citation type="journal article" date="2015" name="Fungal Genet. Biol.">
        <title>Evolution of novel wood decay mechanisms in Agaricales revealed by the genome sequences of Fistulina hepatica and Cylindrobasidium torrendii.</title>
        <authorList>
            <person name="Floudas D."/>
            <person name="Held B.W."/>
            <person name="Riley R."/>
            <person name="Nagy L.G."/>
            <person name="Koehler G."/>
            <person name="Ransdell A.S."/>
            <person name="Younus H."/>
            <person name="Chow J."/>
            <person name="Chiniquy J."/>
            <person name="Lipzen A."/>
            <person name="Tritt A."/>
            <person name="Sun H."/>
            <person name="Haridas S."/>
            <person name="LaButti K."/>
            <person name="Ohm R.A."/>
            <person name="Kues U."/>
            <person name="Blanchette R.A."/>
            <person name="Grigoriev I.V."/>
            <person name="Minto R.E."/>
            <person name="Hibbett D.S."/>
        </authorList>
    </citation>
    <scope>NUCLEOTIDE SEQUENCE [LARGE SCALE GENOMIC DNA]</scope>
    <source>
        <strain evidence="4 5">FP15055 ss-10</strain>
    </source>
</reference>
<feature type="transmembrane region" description="Helical" evidence="2">
    <location>
        <begin position="6"/>
        <end position="29"/>
    </location>
</feature>
<gene>
    <name evidence="4" type="ORF">CYLTODRAFT_489771</name>
</gene>
<sequence>MGAWDLTLGAYLVGVVLAGFLLGVACTQATTYFTIYPNDPVWIKGTVVFSLLTIIGHQISVTDKMYVNTVTYYPDPSILADIGWGLIAQTYFNAFTAISVQSFYYYRIYIMLNKQWHFPATLMAASIVQFVVAIVYAVKCSTIPASEIPSLTDLVTAVNGISTGLDILIAGTMISILLKNRTGFKKTDGIITKLASDIPICSEVTYIVNSGLLTSACALGTLLALRLGPETYVAYPFYFCLGRVYVISLLASLNARRGIKAETTNEKSNGESYDLSYRGTGGQGRGAASNVLVSIERHVDNRDLESLEDRKISRLQ</sequence>
<keyword evidence="5" id="KW-1185">Reference proteome</keyword>
<dbReference type="STRING" id="1314674.A0A0D7BFI9"/>
<proteinExistence type="predicted"/>
<dbReference type="PANTHER" id="PTHR40465">
    <property type="entry name" value="CHROMOSOME 1, WHOLE GENOME SHOTGUN SEQUENCE"/>
    <property type="match status" value="1"/>
</dbReference>
<keyword evidence="2" id="KW-0472">Membrane</keyword>
<dbReference type="EMBL" id="KN880503">
    <property type="protein sequence ID" value="KIY68391.1"/>
    <property type="molecule type" value="Genomic_DNA"/>
</dbReference>
<feature type="transmembrane region" description="Helical" evidence="2">
    <location>
        <begin position="41"/>
        <end position="62"/>
    </location>
</feature>
<evidence type="ECO:0000259" key="3">
    <source>
        <dbReference type="Pfam" id="PF20152"/>
    </source>
</evidence>
<dbReference type="AlphaFoldDB" id="A0A0D7BFI9"/>
<feature type="domain" description="DUF6534" evidence="3">
    <location>
        <begin position="163"/>
        <end position="257"/>
    </location>
</feature>
<dbReference type="Proteomes" id="UP000054007">
    <property type="component" value="Unassembled WGS sequence"/>
</dbReference>
<feature type="region of interest" description="Disordered" evidence="1">
    <location>
        <begin position="266"/>
        <end position="286"/>
    </location>
</feature>
<evidence type="ECO:0000256" key="2">
    <source>
        <dbReference type="SAM" id="Phobius"/>
    </source>
</evidence>
<name>A0A0D7BFI9_9AGAR</name>
<keyword evidence="2" id="KW-0812">Transmembrane</keyword>
<feature type="transmembrane region" description="Helical" evidence="2">
    <location>
        <begin position="82"/>
        <end position="106"/>
    </location>
</feature>
<feature type="transmembrane region" description="Helical" evidence="2">
    <location>
        <begin position="233"/>
        <end position="253"/>
    </location>
</feature>
<feature type="transmembrane region" description="Helical" evidence="2">
    <location>
        <begin position="118"/>
        <end position="138"/>
    </location>
</feature>
<protein>
    <recommendedName>
        <fullName evidence="3">DUF6534 domain-containing protein</fullName>
    </recommendedName>
</protein>
<dbReference type="InterPro" id="IPR045339">
    <property type="entry name" value="DUF6534"/>
</dbReference>
<dbReference type="PANTHER" id="PTHR40465:SF1">
    <property type="entry name" value="DUF6534 DOMAIN-CONTAINING PROTEIN"/>
    <property type="match status" value="1"/>
</dbReference>
<feature type="transmembrane region" description="Helical" evidence="2">
    <location>
        <begin position="206"/>
        <end position="227"/>
    </location>
</feature>
<accession>A0A0D7BFI9</accession>